<evidence type="ECO:0000313" key="1">
    <source>
        <dbReference type="EMBL" id="EFJ49410.1"/>
    </source>
</evidence>
<dbReference type="AlphaFoldDB" id="D8TSP9"/>
<evidence type="ECO:0000313" key="2">
    <source>
        <dbReference type="Proteomes" id="UP000001058"/>
    </source>
</evidence>
<dbReference type="InParanoid" id="D8TSP9"/>
<organism evidence="2">
    <name type="scientific">Volvox carteri f. nagariensis</name>
    <dbReference type="NCBI Taxonomy" id="3068"/>
    <lineage>
        <taxon>Eukaryota</taxon>
        <taxon>Viridiplantae</taxon>
        <taxon>Chlorophyta</taxon>
        <taxon>core chlorophytes</taxon>
        <taxon>Chlorophyceae</taxon>
        <taxon>CS clade</taxon>
        <taxon>Chlamydomonadales</taxon>
        <taxon>Volvocaceae</taxon>
        <taxon>Volvox</taxon>
    </lineage>
</organism>
<dbReference type="RefSeq" id="XP_002949391.1">
    <property type="nucleotide sequence ID" value="XM_002949345.1"/>
</dbReference>
<name>D8TSP9_VOLCA</name>
<accession>D8TSP9</accession>
<protein>
    <submittedName>
        <fullName evidence="1">Uncharacterized protein</fullName>
    </submittedName>
</protein>
<proteinExistence type="predicted"/>
<dbReference type="OrthoDB" id="523511at2759"/>
<keyword evidence="2" id="KW-1185">Reference proteome</keyword>
<dbReference type="eggNOG" id="ENOG502S7KT">
    <property type="taxonomic scope" value="Eukaryota"/>
</dbReference>
<dbReference type="EMBL" id="GL378335">
    <property type="protein sequence ID" value="EFJ49410.1"/>
    <property type="molecule type" value="Genomic_DNA"/>
</dbReference>
<dbReference type="KEGG" id="vcn:VOLCADRAFT_89810"/>
<sequence>MNARFQTASKELSWRNPRYASGRLVPVKARPARVMQIHTKSYQDYGAAGGLSSTVPVAGRTKVLQLLGEGLSTYDGELFGPAVAQLIAENPTPQPGSQSLSLGQGTWQVFYAPHIAQMSSVLGTKFQPIQYRLFGNALVSNVKYSNPLLGEGWLSAGGTMDRKYDDAVEVTFDRFWVDVGADGLRADLPPDASSSLLTADGIIGALGRAAFFPQLAVFPVLYLDKDLAVFKFTPLDSAIAVHRVAFCAFCRGLYNISDMRRDKLTHIHTHKCTHKASAGAHVRNAEGEREAMTSVGYGVNEEVGRQAAWLRTATL</sequence>
<dbReference type="GeneID" id="9618677"/>
<dbReference type="Proteomes" id="UP000001058">
    <property type="component" value="Unassembled WGS sequence"/>
</dbReference>
<gene>
    <name evidence="1" type="ORF">VOLCADRAFT_89810</name>
</gene>
<reference evidence="1 2" key="1">
    <citation type="journal article" date="2010" name="Science">
        <title>Genomic analysis of organismal complexity in the multicellular green alga Volvox carteri.</title>
        <authorList>
            <person name="Prochnik S.E."/>
            <person name="Umen J."/>
            <person name="Nedelcu A.M."/>
            <person name="Hallmann A."/>
            <person name="Miller S.M."/>
            <person name="Nishii I."/>
            <person name="Ferris P."/>
            <person name="Kuo A."/>
            <person name="Mitros T."/>
            <person name="Fritz-Laylin L.K."/>
            <person name="Hellsten U."/>
            <person name="Chapman J."/>
            <person name="Simakov O."/>
            <person name="Rensing S.A."/>
            <person name="Terry A."/>
            <person name="Pangilinan J."/>
            <person name="Kapitonov V."/>
            <person name="Jurka J."/>
            <person name="Salamov A."/>
            <person name="Shapiro H."/>
            <person name="Schmutz J."/>
            <person name="Grimwood J."/>
            <person name="Lindquist E."/>
            <person name="Lucas S."/>
            <person name="Grigoriev I.V."/>
            <person name="Schmitt R."/>
            <person name="Kirk D."/>
            <person name="Rokhsar D.S."/>
        </authorList>
    </citation>
    <scope>NUCLEOTIDE SEQUENCE [LARGE SCALE GENOMIC DNA]</scope>
    <source>
        <strain evidence="2">f. Nagariensis / Eve</strain>
    </source>
</reference>